<keyword evidence="3" id="KW-1185">Reference proteome</keyword>
<dbReference type="CDD" id="cd04301">
    <property type="entry name" value="NAT_SF"/>
    <property type="match status" value="1"/>
</dbReference>
<dbReference type="PANTHER" id="PTHR43792">
    <property type="entry name" value="GNAT FAMILY, PUTATIVE (AFU_ORTHOLOGUE AFUA_3G00765)-RELATED-RELATED"/>
    <property type="match status" value="1"/>
</dbReference>
<dbReference type="EMBL" id="APGJ01000004">
    <property type="protein sequence ID" value="EYD72266.1"/>
    <property type="molecule type" value="Genomic_DNA"/>
</dbReference>
<dbReference type="RefSeq" id="WP_017928205.1">
    <property type="nucleotide sequence ID" value="NZ_KB822997.1"/>
</dbReference>
<dbReference type="OrthoDB" id="5295305at2"/>
<evidence type="ECO:0000313" key="2">
    <source>
        <dbReference type="EMBL" id="EYD72266.1"/>
    </source>
</evidence>
<dbReference type="InterPro" id="IPR051531">
    <property type="entry name" value="N-acetyltransferase"/>
</dbReference>
<evidence type="ECO:0000259" key="1">
    <source>
        <dbReference type="PROSITE" id="PS51186"/>
    </source>
</evidence>
<comment type="caution">
    <text evidence="2">The sequence shown here is derived from an EMBL/GenBank/DDBJ whole genome shotgun (WGS) entry which is preliminary data.</text>
</comment>
<dbReference type="PROSITE" id="PS51186">
    <property type="entry name" value="GNAT"/>
    <property type="match status" value="1"/>
</dbReference>
<dbReference type="AlphaFoldDB" id="A0A017HD11"/>
<name>A0A017HD11_9RHOB</name>
<dbReference type="InterPro" id="IPR000182">
    <property type="entry name" value="GNAT_dom"/>
</dbReference>
<protein>
    <recommendedName>
        <fullName evidence="1">N-acetyltransferase domain-containing protein</fullName>
    </recommendedName>
</protein>
<dbReference type="Pfam" id="PF13302">
    <property type="entry name" value="Acetyltransf_3"/>
    <property type="match status" value="1"/>
</dbReference>
<proteinExistence type="predicted"/>
<gene>
    <name evidence="2" type="ORF">Lokhon_01059</name>
</gene>
<dbReference type="eggNOG" id="COG1670">
    <property type="taxonomic scope" value="Bacteria"/>
</dbReference>
<evidence type="ECO:0000313" key="3">
    <source>
        <dbReference type="Proteomes" id="UP000025047"/>
    </source>
</evidence>
<dbReference type="Gene3D" id="3.40.630.30">
    <property type="match status" value="1"/>
</dbReference>
<accession>A0A017HD11</accession>
<feature type="domain" description="N-acetyltransferase" evidence="1">
    <location>
        <begin position="2"/>
        <end position="152"/>
    </location>
</feature>
<dbReference type="STRING" id="1122180.Lokhon_01059"/>
<dbReference type="InterPro" id="IPR016181">
    <property type="entry name" value="Acyl_CoA_acyltransferase"/>
</dbReference>
<dbReference type="SUPFAM" id="SSF55729">
    <property type="entry name" value="Acyl-CoA N-acyltransferases (Nat)"/>
    <property type="match status" value="1"/>
</dbReference>
<dbReference type="PATRIC" id="fig|1122180.6.peg.1051"/>
<reference evidence="2 3" key="1">
    <citation type="submission" date="2013-03" db="EMBL/GenBank/DDBJ databases">
        <authorList>
            <person name="Fiebig A."/>
            <person name="Goeker M."/>
            <person name="Klenk H.-P.P."/>
        </authorList>
    </citation>
    <scope>NUCLEOTIDE SEQUENCE [LARGE SCALE GENOMIC DNA]</scope>
    <source>
        <strain evidence="2 3">DSM 17492</strain>
    </source>
</reference>
<dbReference type="Proteomes" id="UP000025047">
    <property type="component" value="Unassembled WGS sequence"/>
</dbReference>
<dbReference type="GO" id="GO:0016747">
    <property type="term" value="F:acyltransferase activity, transferring groups other than amino-acyl groups"/>
    <property type="evidence" value="ECO:0007669"/>
    <property type="project" value="InterPro"/>
</dbReference>
<dbReference type="HOGENOM" id="CLU_1711031_0_0_5"/>
<dbReference type="PANTHER" id="PTHR43792:SF13">
    <property type="entry name" value="ACETYLTRANSFERASE"/>
    <property type="match status" value="1"/>
</dbReference>
<sequence>MSLLRAAVPADFERLAVGLPPQGLFLPEPGLVTAPVAMLLARRCEDLRAAQGWGACLIVEDDLLVGFVVPKLPDSRGLAEFGYAVSPAQRGRGLAGRAVAAFCDLATARGLAALTARTDPGNAASIRVLERNSFTPVAPCPTGLLRWRRYLRR</sequence>
<organism evidence="2 3">
    <name type="scientific">Limimaricola hongkongensis DSM 17492</name>
    <dbReference type="NCBI Taxonomy" id="1122180"/>
    <lineage>
        <taxon>Bacteria</taxon>
        <taxon>Pseudomonadati</taxon>
        <taxon>Pseudomonadota</taxon>
        <taxon>Alphaproteobacteria</taxon>
        <taxon>Rhodobacterales</taxon>
        <taxon>Paracoccaceae</taxon>
        <taxon>Limimaricola</taxon>
    </lineage>
</organism>